<sequence length="192" mass="19453">MLAGASAVIVVASVVATNATAGTDRKHPGSSAVRVELIGVDGAAVGWMMLHQIRDKVVVSGLAQGLTPGFHGFHIHAVGVCDPAAPTGPFMSAGSHYNPTLLNHGDHPGDMPPLLVTADGRAYTSFATDRFSLDSLRDVDGSAVMVHAGRDNLANIPSRYTVGGVAGPDGTTLGTGDAGGRVACGVIDPLVH</sequence>
<dbReference type="Proteomes" id="UP000618818">
    <property type="component" value="Unassembled WGS sequence"/>
</dbReference>
<evidence type="ECO:0000259" key="5">
    <source>
        <dbReference type="Pfam" id="PF00080"/>
    </source>
</evidence>
<proteinExistence type="inferred from homology"/>
<protein>
    <recommendedName>
        <fullName evidence="3">Superoxide dismutase [Cu-Zn]</fullName>
        <ecNumber evidence="3">1.15.1.1</ecNumber>
    </recommendedName>
</protein>
<keyword evidence="3" id="KW-0560">Oxidoreductase</keyword>
<feature type="chain" id="PRO_5045321615" description="Superoxide dismutase [Cu-Zn]" evidence="4">
    <location>
        <begin position="22"/>
        <end position="192"/>
    </location>
</feature>
<keyword evidence="3" id="KW-0862">Zinc</keyword>
<keyword evidence="7" id="KW-1185">Reference proteome</keyword>
<reference evidence="6 7" key="1">
    <citation type="submission" date="2020-09" db="EMBL/GenBank/DDBJ databases">
        <title>novel species in genus Nocardioides.</title>
        <authorList>
            <person name="Zhang G."/>
        </authorList>
    </citation>
    <scope>NUCLEOTIDE SEQUENCE [LARGE SCALE GENOMIC DNA]</scope>
    <source>
        <strain evidence="6 7">KCTC 39551</strain>
    </source>
</reference>
<organism evidence="6 7">
    <name type="scientific">Nocardioides cavernae</name>
    <dbReference type="NCBI Taxonomy" id="1921566"/>
    <lineage>
        <taxon>Bacteria</taxon>
        <taxon>Bacillati</taxon>
        <taxon>Actinomycetota</taxon>
        <taxon>Actinomycetes</taxon>
        <taxon>Propionibacteriales</taxon>
        <taxon>Nocardioidaceae</taxon>
        <taxon>Nocardioides</taxon>
    </lineage>
</organism>
<keyword evidence="4" id="KW-0732">Signal</keyword>
<dbReference type="InterPro" id="IPR018152">
    <property type="entry name" value="SOD_Cu/Zn_BS"/>
</dbReference>
<feature type="signal peptide" evidence="4">
    <location>
        <begin position="1"/>
        <end position="21"/>
    </location>
</feature>
<comment type="similarity">
    <text evidence="1 3">Belongs to the Cu-Zn superoxide dismutase family.</text>
</comment>
<evidence type="ECO:0000256" key="2">
    <source>
        <dbReference type="ARBA" id="ARBA00024900"/>
    </source>
</evidence>
<keyword evidence="3" id="KW-0479">Metal-binding</keyword>
<feature type="domain" description="Superoxide dismutase copper/zinc binding" evidence="5">
    <location>
        <begin position="55"/>
        <end position="187"/>
    </location>
</feature>
<dbReference type="SUPFAM" id="SSF49329">
    <property type="entry name" value="Cu,Zn superoxide dismutase-like"/>
    <property type="match status" value="1"/>
</dbReference>
<dbReference type="InterPro" id="IPR036423">
    <property type="entry name" value="SOD-like_Cu/Zn_dom_sf"/>
</dbReference>
<dbReference type="InterPro" id="IPR001424">
    <property type="entry name" value="SOD_Cu_Zn_dom"/>
</dbReference>
<evidence type="ECO:0000256" key="3">
    <source>
        <dbReference type="RuleBase" id="RU000393"/>
    </source>
</evidence>
<evidence type="ECO:0000256" key="1">
    <source>
        <dbReference type="ARBA" id="ARBA00010457"/>
    </source>
</evidence>
<dbReference type="Pfam" id="PF00080">
    <property type="entry name" value="Sod_Cu"/>
    <property type="match status" value="1"/>
</dbReference>
<evidence type="ECO:0000313" key="6">
    <source>
        <dbReference type="EMBL" id="MBD3924536.1"/>
    </source>
</evidence>
<dbReference type="CDD" id="cd00305">
    <property type="entry name" value="Cu-Zn_Superoxide_Dismutase"/>
    <property type="match status" value="1"/>
</dbReference>
<evidence type="ECO:0000256" key="4">
    <source>
        <dbReference type="SAM" id="SignalP"/>
    </source>
</evidence>
<dbReference type="PROSITE" id="PS00332">
    <property type="entry name" value="SOD_CU_ZN_2"/>
    <property type="match status" value="1"/>
</dbReference>
<dbReference type="EC" id="1.15.1.1" evidence="3"/>
<dbReference type="InterPro" id="IPR024134">
    <property type="entry name" value="SOD_Cu/Zn_/chaperone"/>
</dbReference>
<dbReference type="EMBL" id="JACXYZ010000001">
    <property type="protein sequence ID" value="MBD3924536.1"/>
    <property type="molecule type" value="Genomic_DNA"/>
</dbReference>
<comment type="cofactor">
    <cofactor evidence="3">
        <name>Cu cation</name>
        <dbReference type="ChEBI" id="CHEBI:23378"/>
    </cofactor>
    <text evidence="3">Binds 1 copper ion per subunit.</text>
</comment>
<name>A0ABR8N8Q6_9ACTN</name>
<evidence type="ECO:0000313" key="7">
    <source>
        <dbReference type="Proteomes" id="UP000618818"/>
    </source>
</evidence>
<comment type="catalytic activity">
    <reaction evidence="3">
        <text>2 superoxide + 2 H(+) = H2O2 + O2</text>
        <dbReference type="Rhea" id="RHEA:20696"/>
        <dbReference type="ChEBI" id="CHEBI:15378"/>
        <dbReference type="ChEBI" id="CHEBI:15379"/>
        <dbReference type="ChEBI" id="CHEBI:16240"/>
        <dbReference type="ChEBI" id="CHEBI:18421"/>
        <dbReference type="EC" id="1.15.1.1"/>
    </reaction>
</comment>
<dbReference type="PANTHER" id="PTHR10003">
    <property type="entry name" value="SUPEROXIDE DISMUTASE CU-ZN -RELATED"/>
    <property type="match status" value="1"/>
</dbReference>
<accession>A0ABR8N8Q6</accession>
<comment type="cofactor">
    <cofactor evidence="3">
        <name>Zn(2+)</name>
        <dbReference type="ChEBI" id="CHEBI:29105"/>
    </cofactor>
    <text evidence="3">Binds 1 zinc ion per subunit.</text>
</comment>
<dbReference type="Gene3D" id="2.60.40.200">
    <property type="entry name" value="Superoxide dismutase, copper/zinc binding domain"/>
    <property type="match status" value="1"/>
</dbReference>
<keyword evidence="3" id="KW-0186">Copper</keyword>
<gene>
    <name evidence="6" type="ORF">IEZ26_07895</name>
</gene>
<comment type="caution">
    <text evidence="6">The sequence shown here is derived from an EMBL/GenBank/DDBJ whole genome shotgun (WGS) entry which is preliminary data.</text>
</comment>
<comment type="function">
    <text evidence="2">Destroys radicals which are normally produced within the cells and which are toxic to biological systems. May play a role in favoring mycobacterial survival in phagocytes.</text>
</comment>